<dbReference type="Ensembl" id="ENSTGUT00000013142.2">
    <property type="protein sequence ID" value="ENSTGUP00000012994.2"/>
    <property type="gene ID" value="ENSTGUG00000012626.2"/>
</dbReference>
<evidence type="ECO:0000313" key="8">
    <source>
        <dbReference type="Ensembl" id="ENSTGUP00000012994.2"/>
    </source>
</evidence>
<dbReference type="CTD" id="4815"/>
<keyword evidence="3 7" id="KW-0812">Transmembrane</keyword>
<evidence type="ECO:0000256" key="4">
    <source>
        <dbReference type="ARBA" id="ARBA00022889"/>
    </source>
</evidence>
<dbReference type="GO" id="GO:0005886">
    <property type="term" value="C:plasma membrane"/>
    <property type="evidence" value="ECO:0007669"/>
    <property type="project" value="Ensembl"/>
</dbReference>
<organism evidence="8 9">
    <name type="scientific">Taeniopygia guttata</name>
    <name type="common">Zebra finch</name>
    <name type="synonym">Poephila guttata</name>
    <dbReference type="NCBI Taxonomy" id="59729"/>
    <lineage>
        <taxon>Eukaryota</taxon>
        <taxon>Metazoa</taxon>
        <taxon>Chordata</taxon>
        <taxon>Craniata</taxon>
        <taxon>Vertebrata</taxon>
        <taxon>Euteleostomi</taxon>
        <taxon>Archelosauria</taxon>
        <taxon>Archosauria</taxon>
        <taxon>Dinosauria</taxon>
        <taxon>Saurischia</taxon>
        <taxon>Theropoda</taxon>
        <taxon>Coelurosauria</taxon>
        <taxon>Aves</taxon>
        <taxon>Neognathae</taxon>
        <taxon>Neoaves</taxon>
        <taxon>Telluraves</taxon>
        <taxon>Australaves</taxon>
        <taxon>Passeriformes</taxon>
        <taxon>Passeroidea</taxon>
        <taxon>Estrildidae</taxon>
        <taxon>Estrildinae</taxon>
        <taxon>Taeniopygia</taxon>
    </lineage>
</organism>
<evidence type="ECO:0000313" key="9">
    <source>
        <dbReference type="Proteomes" id="UP000007754"/>
    </source>
</evidence>
<comment type="subcellular location">
    <subcellularLocation>
        <location evidence="1">Membrane</location>
        <topology evidence="1">Multi-pass membrane protein</topology>
    </subcellularLocation>
</comment>
<comment type="similarity">
    <text evidence="2">Belongs to the ninjurin family.</text>
</comment>
<gene>
    <name evidence="8" type="primary">NINJ2</name>
</gene>
<accession>H0ZQV3</accession>
<dbReference type="InterPro" id="IPR007007">
    <property type="entry name" value="Ninjurin"/>
</dbReference>
<dbReference type="GO" id="GO:0042246">
    <property type="term" value="P:tissue regeneration"/>
    <property type="evidence" value="ECO:0007669"/>
    <property type="project" value="InterPro"/>
</dbReference>
<dbReference type="OMA" id="GSTHEYY"/>
<reference evidence="8" key="2">
    <citation type="submission" date="2025-08" db="UniProtKB">
        <authorList>
            <consortium name="Ensembl"/>
        </authorList>
    </citation>
    <scope>IDENTIFICATION</scope>
</reference>
<dbReference type="Pfam" id="PF04923">
    <property type="entry name" value="Ninjurin"/>
    <property type="match status" value="1"/>
</dbReference>
<keyword evidence="4" id="KW-0130">Cell adhesion</keyword>
<name>H0ZQV3_TAEGU</name>
<keyword evidence="9" id="KW-1185">Reference proteome</keyword>
<dbReference type="GO" id="GO:0007155">
    <property type="term" value="P:cell adhesion"/>
    <property type="evidence" value="ECO:0007669"/>
    <property type="project" value="UniProtKB-KW"/>
</dbReference>
<dbReference type="InParanoid" id="H0ZQV3"/>
<evidence type="ECO:0000256" key="1">
    <source>
        <dbReference type="ARBA" id="ARBA00004141"/>
    </source>
</evidence>
<dbReference type="GO" id="GO:0015485">
    <property type="term" value="F:cholesterol binding"/>
    <property type="evidence" value="ECO:0007669"/>
    <property type="project" value="Ensembl"/>
</dbReference>
<dbReference type="PANTHER" id="PTHR12316:SF24">
    <property type="entry name" value="NINJURIN-2"/>
    <property type="match status" value="1"/>
</dbReference>
<feature type="transmembrane region" description="Helical" evidence="7">
    <location>
        <begin position="136"/>
        <end position="156"/>
    </location>
</feature>
<sequence>MNSGSVPGEGPQELRALGLLRDRAGDRGMASERDSTHPHGVNPHLRINGPMNINHYATKKSVAESMLDVALFMANVTQLKAVLEQGTSFQYYATLIVLISISLFFQVMIGILLIITARLNLNDIAKQPRLNILNNTATALIFITVILNIFITAFGVQKTGLYPARNFGPY</sequence>
<evidence type="ECO:0000256" key="6">
    <source>
        <dbReference type="ARBA" id="ARBA00023136"/>
    </source>
</evidence>
<keyword evidence="6 7" id="KW-0472">Membrane</keyword>
<dbReference type="STRING" id="59729.ENSTGUP00000012994"/>
<reference evidence="8" key="3">
    <citation type="submission" date="2025-09" db="UniProtKB">
        <authorList>
            <consortium name="Ensembl"/>
        </authorList>
    </citation>
    <scope>IDENTIFICATION</scope>
</reference>
<dbReference type="OrthoDB" id="6114058at2759"/>
<dbReference type="KEGG" id="tgu:100226983"/>
<dbReference type="HOGENOM" id="CLU_093971_1_0_1"/>
<protein>
    <submittedName>
        <fullName evidence="8">Ninjurin 2</fullName>
    </submittedName>
</protein>
<evidence type="ECO:0000256" key="7">
    <source>
        <dbReference type="SAM" id="Phobius"/>
    </source>
</evidence>
<reference evidence="8 9" key="1">
    <citation type="journal article" date="2010" name="Nature">
        <title>The genome of a songbird.</title>
        <authorList>
            <person name="Warren W.C."/>
            <person name="Clayton D.F."/>
            <person name="Ellegren H."/>
            <person name="Arnold A.P."/>
            <person name="Hillier L.W."/>
            <person name="Kunstner A."/>
            <person name="Searle S."/>
            <person name="White S."/>
            <person name="Vilella A.J."/>
            <person name="Fairley S."/>
            <person name="Heger A."/>
            <person name="Kong L."/>
            <person name="Ponting C.P."/>
            <person name="Jarvis E.D."/>
            <person name="Mello C.V."/>
            <person name="Minx P."/>
            <person name="Lovell P."/>
            <person name="Velho T.A."/>
            <person name="Ferris M."/>
            <person name="Balakrishnan C.N."/>
            <person name="Sinha S."/>
            <person name="Blatti C."/>
            <person name="London S.E."/>
            <person name="Li Y."/>
            <person name="Lin Y.C."/>
            <person name="George J."/>
            <person name="Sweedler J."/>
            <person name="Southey B."/>
            <person name="Gunaratne P."/>
            <person name="Watson M."/>
            <person name="Nam K."/>
            <person name="Backstrom N."/>
            <person name="Smeds L."/>
            <person name="Nabholz B."/>
            <person name="Itoh Y."/>
            <person name="Whitney O."/>
            <person name="Pfenning A.R."/>
            <person name="Howard J."/>
            <person name="Volker M."/>
            <person name="Skinner B.M."/>
            <person name="Griffin D.K."/>
            <person name="Ye L."/>
            <person name="McLaren W.M."/>
            <person name="Flicek P."/>
            <person name="Quesada V."/>
            <person name="Velasco G."/>
            <person name="Lopez-Otin C."/>
            <person name="Puente X.S."/>
            <person name="Olender T."/>
            <person name="Lancet D."/>
            <person name="Smit A.F."/>
            <person name="Hubley R."/>
            <person name="Konkel M.K."/>
            <person name="Walker J.A."/>
            <person name="Batzer M.A."/>
            <person name="Gu W."/>
            <person name="Pollock D.D."/>
            <person name="Chen L."/>
            <person name="Cheng Z."/>
            <person name="Eichler E.E."/>
            <person name="Stapley J."/>
            <person name="Slate J."/>
            <person name="Ekblom R."/>
            <person name="Birkhead T."/>
            <person name="Burke T."/>
            <person name="Burt D."/>
            <person name="Scharff C."/>
            <person name="Adam I."/>
            <person name="Richard H."/>
            <person name="Sultan M."/>
            <person name="Soldatov A."/>
            <person name="Lehrach H."/>
            <person name="Edwards S.V."/>
            <person name="Yang S.P."/>
            <person name="Li X."/>
            <person name="Graves T."/>
            <person name="Fulton L."/>
            <person name="Nelson J."/>
            <person name="Chinwalla A."/>
            <person name="Hou S."/>
            <person name="Mardis E.R."/>
            <person name="Wilson R.K."/>
        </authorList>
    </citation>
    <scope>NUCLEOTIDE SEQUENCE [LARGE SCALE GENOMIC DNA]</scope>
</reference>
<dbReference type="AlphaFoldDB" id="H0ZQV3"/>
<dbReference type="FunCoup" id="H0ZQV3">
    <property type="interactions" value="17"/>
</dbReference>
<dbReference type="GeneTree" id="ENSGT00940000158219"/>
<evidence type="ECO:0000256" key="5">
    <source>
        <dbReference type="ARBA" id="ARBA00022989"/>
    </source>
</evidence>
<keyword evidence="5 7" id="KW-1133">Transmembrane helix</keyword>
<evidence type="ECO:0000256" key="2">
    <source>
        <dbReference type="ARBA" id="ARBA00008141"/>
    </source>
</evidence>
<dbReference type="Proteomes" id="UP000007754">
    <property type="component" value="Chromosome 1A"/>
</dbReference>
<proteinExistence type="inferred from homology"/>
<feature type="transmembrane region" description="Helical" evidence="7">
    <location>
        <begin position="89"/>
        <end position="115"/>
    </location>
</feature>
<evidence type="ECO:0000256" key="3">
    <source>
        <dbReference type="ARBA" id="ARBA00022692"/>
    </source>
</evidence>
<dbReference type="PANTHER" id="PTHR12316">
    <property type="entry name" value="NINJURIN-RELATED"/>
    <property type="match status" value="1"/>
</dbReference>